<evidence type="ECO:0000313" key="7">
    <source>
        <dbReference type="Proteomes" id="UP001190091"/>
    </source>
</evidence>
<dbReference type="Proteomes" id="UP001190091">
    <property type="component" value="Unassembled WGS sequence"/>
</dbReference>
<dbReference type="EMBL" id="CAUZHL010000001">
    <property type="protein sequence ID" value="CAK1208199.1"/>
    <property type="molecule type" value="Genomic_DNA"/>
</dbReference>
<dbReference type="InterPro" id="IPR027417">
    <property type="entry name" value="P-loop_NTPase"/>
</dbReference>
<dbReference type="Pfam" id="PF07724">
    <property type="entry name" value="AAA_2"/>
    <property type="match status" value="1"/>
</dbReference>
<evidence type="ECO:0000256" key="1">
    <source>
        <dbReference type="ARBA" id="ARBA00022741"/>
    </source>
</evidence>
<feature type="domain" description="AAA+ ATPase" evidence="5">
    <location>
        <begin position="643"/>
        <end position="791"/>
    </location>
</feature>
<dbReference type="AlphaFoldDB" id="A0AAD2GGJ3"/>
<reference evidence="6" key="1">
    <citation type="submission" date="2023-10" db="EMBL/GenBank/DDBJ databases">
        <authorList>
            <person name="Leclercq S."/>
        </authorList>
    </citation>
    <scope>NUCLEOTIDE SEQUENCE</scope>
    <source>
        <strain evidence="6">F848</strain>
    </source>
</reference>
<dbReference type="PANTHER" id="PTHR11638:SF182">
    <property type="entry name" value="CLP ATPASE"/>
    <property type="match status" value="1"/>
</dbReference>
<dbReference type="InterPro" id="IPR018368">
    <property type="entry name" value="ClpA/B_CS1"/>
</dbReference>
<dbReference type="GO" id="GO:0005737">
    <property type="term" value="C:cytoplasm"/>
    <property type="evidence" value="ECO:0007669"/>
    <property type="project" value="TreeGrafter"/>
</dbReference>
<dbReference type="PANTHER" id="PTHR11638">
    <property type="entry name" value="ATP-DEPENDENT CLP PROTEASE"/>
    <property type="match status" value="1"/>
</dbReference>
<dbReference type="PROSITE" id="PS00871">
    <property type="entry name" value="CLPAB_2"/>
    <property type="match status" value="1"/>
</dbReference>
<dbReference type="InterPro" id="IPR050130">
    <property type="entry name" value="ClpA_ClpB"/>
</dbReference>
<dbReference type="InterPro" id="IPR017729">
    <property type="entry name" value="ATPase_T6SS_ClpV1"/>
</dbReference>
<dbReference type="GO" id="GO:0016887">
    <property type="term" value="F:ATP hydrolysis activity"/>
    <property type="evidence" value="ECO:0007669"/>
    <property type="project" value="InterPro"/>
</dbReference>
<dbReference type="Pfam" id="PF17871">
    <property type="entry name" value="AAA_lid_9"/>
    <property type="match status" value="1"/>
</dbReference>
<dbReference type="CDD" id="cd00009">
    <property type="entry name" value="AAA"/>
    <property type="match status" value="1"/>
</dbReference>
<dbReference type="Pfam" id="PF23569">
    <property type="entry name" value="NBD_SMAX1"/>
    <property type="match status" value="1"/>
</dbReference>
<dbReference type="InterPro" id="IPR001270">
    <property type="entry name" value="ClpA/B"/>
</dbReference>
<dbReference type="SUPFAM" id="SSF52540">
    <property type="entry name" value="P-loop containing nucleoside triphosphate hydrolases"/>
    <property type="match status" value="2"/>
</dbReference>
<gene>
    <name evidence="6" type="primary">tssH</name>
    <name evidence="6" type="ORF">FGAF848_11360</name>
</gene>
<dbReference type="SMART" id="SM00382">
    <property type="entry name" value="AAA"/>
    <property type="match status" value="2"/>
</dbReference>
<sequence>MIQIDLPTLVKRLNLFSRQALEMAASECMSQQAAEITVSHVLIQMLAMPRSDLRVITRQGDIGMEELRQALTVENYTTARSADSYPAFSPMLVEWLKEGWLLASAEMQHSELRGGVLLLALLHSPLRYIPPAAARLLTGINRDRLQQDFVQWTQESAESVVPDADGKGAGTLTDASDTLLARYAKNMTEDARNGRLDPVLCRDHEIDLMIDILCRRRKNNPVVVGEAGVGKSALIEGLALRIVAGQVPDKLKNTDIMTLDLGALQAGASVKGEFEKRFKGLMAEVISSPVPVILFIDEAHTLIGAGNQQGGLDISNLLKPALARGELKTIAATTWSEYKKYFEKDAALSRRFQLVKVSEPSAAEATIILRGLSAVYEQSHGVLIDDDALQAAATLSERYLSGRQLPDKAIDVLDTACARVAINLSSPPKQISALTTLSHQQEAEIRQLERELRIGLRTDTSRMTEVLVQYDETLTALDELEAAWHQQQTLVREIIALRQQLLGVAEDDAAPLPDADTVEDTQPESEQDNTGAVPADEAGSVQPEETAETVSPVQRLAQLTAELDALHNDRLLVSPHVDKKQIAAVIAEWTGVPLNRLSQNEMSVITDLPKWLGDTIKGQDLAIASLHKHLLTARADLRRPGRPLGAFLLAGPSGVGKTETVLQLAELLYGGRQYLTTINMSEFQEKHTVSRLIGSPPGYVGYGEGGVLTEAIRQKPYSVVLLYEVEKAHPDVLNLFYQAFDKGEMADGEGRLIDCKNIVFFLTSNLGYQVIVEHADDPETMQEVLYPVLADFFKPALLARMEVVPYLPLSKETLATIIAGKLARLDNVLRSRFGAEVVIEPEVTDEIIAASPARKTARGCWNRSSMATCYRRSRCCCCRKWRLTRRLPGFGCRQWTAHLRQTWKMLRTTSPSQRMKRFYEQVARFPADRMVYRGPDDGLTRHCRARRSIVNGRCGGRRRHHDPAGCDSHVTGHAVLSAGVRGAGAA</sequence>
<dbReference type="Gene3D" id="4.10.860.10">
    <property type="entry name" value="UVR domain"/>
    <property type="match status" value="1"/>
</dbReference>
<dbReference type="CDD" id="cd19499">
    <property type="entry name" value="RecA-like_ClpB_Hsp104-like"/>
    <property type="match status" value="1"/>
</dbReference>
<dbReference type="GO" id="GO:0005524">
    <property type="term" value="F:ATP binding"/>
    <property type="evidence" value="ECO:0007669"/>
    <property type="project" value="UniProtKB-KW"/>
</dbReference>
<evidence type="ECO:0000313" key="6">
    <source>
        <dbReference type="EMBL" id="CAK1208199.1"/>
    </source>
</evidence>
<dbReference type="Gene3D" id="1.10.8.60">
    <property type="match status" value="1"/>
</dbReference>
<dbReference type="Gene3D" id="3.40.50.300">
    <property type="entry name" value="P-loop containing nucleotide triphosphate hydrolases"/>
    <property type="match status" value="2"/>
</dbReference>
<dbReference type="Gene3D" id="1.10.1780.10">
    <property type="entry name" value="Clp, N-terminal domain"/>
    <property type="match status" value="1"/>
</dbReference>
<comment type="caution">
    <text evidence="6">The sequence shown here is derived from an EMBL/GenBank/DDBJ whole genome shotgun (WGS) entry which is preliminary data.</text>
</comment>
<dbReference type="InterPro" id="IPR003593">
    <property type="entry name" value="AAA+_ATPase"/>
</dbReference>
<keyword evidence="1" id="KW-0547">Nucleotide-binding</keyword>
<keyword evidence="3" id="KW-0143">Chaperone</keyword>
<dbReference type="NCBIfam" id="TIGR03345">
    <property type="entry name" value="VI_ClpV1"/>
    <property type="match status" value="1"/>
</dbReference>
<dbReference type="InterPro" id="IPR058680">
    <property type="entry name" value="NBD_SMAX1-like"/>
</dbReference>
<dbReference type="SUPFAM" id="SSF81923">
    <property type="entry name" value="Double Clp-N motif"/>
    <property type="match status" value="1"/>
</dbReference>
<keyword evidence="2" id="KW-0067">ATP-binding</keyword>
<feature type="compositionally biased region" description="Acidic residues" evidence="4">
    <location>
        <begin position="516"/>
        <end position="527"/>
    </location>
</feature>
<feature type="domain" description="AAA+ ATPase" evidence="5">
    <location>
        <begin position="217"/>
        <end position="362"/>
    </location>
</feature>
<dbReference type="InterPro" id="IPR003959">
    <property type="entry name" value="ATPase_AAA_core"/>
</dbReference>
<organism evidence="6 7">
    <name type="scientific">Escherichia coli</name>
    <dbReference type="NCBI Taxonomy" id="562"/>
    <lineage>
        <taxon>Bacteria</taxon>
        <taxon>Pseudomonadati</taxon>
        <taxon>Pseudomonadota</taxon>
        <taxon>Gammaproteobacteria</taxon>
        <taxon>Enterobacterales</taxon>
        <taxon>Enterobacteriaceae</taxon>
        <taxon>Escherichia</taxon>
    </lineage>
</organism>
<evidence type="ECO:0000259" key="5">
    <source>
        <dbReference type="SMART" id="SM00382"/>
    </source>
</evidence>
<evidence type="ECO:0000256" key="3">
    <source>
        <dbReference type="ARBA" id="ARBA00023186"/>
    </source>
</evidence>
<protein>
    <submittedName>
        <fullName evidence="6">Type VI secretion system ATPase TssH</fullName>
    </submittedName>
</protein>
<dbReference type="PROSITE" id="PS00870">
    <property type="entry name" value="CLPAB_1"/>
    <property type="match status" value="1"/>
</dbReference>
<evidence type="ECO:0000256" key="4">
    <source>
        <dbReference type="SAM" id="MobiDB-lite"/>
    </source>
</evidence>
<dbReference type="InterPro" id="IPR028299">
    <property type="entry name" value="ClpA/B_CS2"/>
</dbReference>
<proteinExistence type="predicted"/>
<dbReference type="InterPro" id="IPR036628">
    <property type="entry name" value="Clp_N_dom_sf"/>
</dbReference>
<accession>A0AAD2GGJ3</accession>
<feature type="region of interest" description="Disordered" evidence="4">
    <location>
        <begin position="510"/>
        <end position="551"/>
    </location>
</feature>
<name>A0AAD2GGJ3_ECOLX</name>
<dbReference type="InterPro" id="IPR041546">
    <property type="entry name" value="ClpA/ClpB_AAA_lid"/>
</dbReference>
<dbReference type="PRINTS" id="PR00300">
    <property type="entry name" value="CLPPROTEASEA"/>
</dbReference>
<evidence type="ECO:0000256" key="2">
    <source>
        <dbReference type="ARBA" id="ARBA00022840"/>
    </source>
</evidence>
<dbReference type="GO" id="GO:0034605">
    <property type="term" value="P:cellular response to heat"/>
    <property type="evidence" value="ECO:0007669"/>
    <property type="project" value="TreeGrafter"/>
</dbReference>